<comment type="caution">
    <text evidence="6">The sequence shown here is derived from an EMBL/GenBank/DDBJ whole genome shotgun (WGS) entry which is preliminary data.</text>
</comment>
<dbReference type="GO" id="GO:0003677">
    <property type="term" value="F:DNA binding"/>
    <property type="evidence" value="ECO:0007669"/>
    <property type="project" value="UniProtKB-KW"/>
</dbReference>
<evidence type="ECO:0000256" key="4">
    <source>
        <dbReference type="SAM" id="MobiDB-lite"/>
    </source>
</evidence>
<evidence type="ECO:0000313" key="7">
    <source>
        <dbReference type="Proteomes" id="UP000036013"/>
    </source>
</evidence>
<feature type="domain" description="DNA helicase DnaB-like N-terminal" evidence="5">
    <location>
        <begin position="25"/>
        <end position="112"/>
    </location>
</feature>
<evidence type="ECO:0000256" key="2">
    <source>
        <dbReference type="ARBA" id="ARBA00022705"/>
    </source>
</evidence>
<dbReference type="InterPro" id="IPR007693">
    <property type="entry name" value="DNA_helicase_DnaB-like_N"/>
</dbReference>
<dbReference type="GO" id="GO:0003678">
    <property type="term" value="F:DNA helicase activity"/>
    <property type="evidence" value="ECO:0007669"/>
    <property type="project" value="InterPro"/>
</dbReference>
<reference evidence="6 7" key="1">
    <citation type="submission" date="2015-06" db="EMBL/GenBank/DDBJ databases">
        <authorList>
            <person name="Adams M."/>
            <person name="Sutton G."/>
            <person name="Nelson K."/>
            <person name="Bonomo R."/>
            <person name="McCorrison J."/>
            <person name="Sanka R."/>
            <person name="Brinkac L."/>
            <person name="Nierman W."/>
        </authorList>
    </citation>
    <scope>NUCLEOTIDE SEQUENCE [LARGE SCALE GENOMIC DNA]</scope>
    <source>
        <strain evidence="6 7">GN02692</strain>
    </source>
</reference>
<keyword evidence="2" id="KW-0235">DNA replication</keyword>
<dbReference type="SUPFAM" id="SSF48024">
    <property type="entry name" value="N-terminal domain of DnaB helicase"/>
    <property type="match status" value="1"/>
</dbReference>
<evidence type="ECO:0000256" key="1">
    <source>
        <dbReference type="ARBA" id="ARBA00022515"/>
    </source>
</evidence>
<dbReference type="GO" id="GO:0005524">
    <property type="term" value="F:ATP binding"/>
    <property type="evidence" value="ECO:0007669"/>
    <property type="project" value="InterPro"/>
</dbReference>
<dbReference type="InterPro" id="IPR016136">
    <property type="entry name" value="DNA_helicase_N/primase_C"/>
</dbReference>
<evidence type="ECO:0000259" key="5">
    <source>
        <dbReference type="Pfam" id="PF00772"/>
    </source>
</evidence>
<dbReference type="Proteomes" id="UP000036013">
    <property type="component" value="Unassembled WGS sequence"/>
</dbReference>
<dbReference type="Gene3D" id="1.10.860.10">
    <property type="entry name" value="DNAb Helicase, Chain A"/>
    <property type="match status" value="1"/>
</dbReference>
<accession>A0A837LN29</accession>
<dbReference type="GO" id="GO:0006269">
    <property type="term" value="P:DNA replication, synthesis of primer"/>
    <property type="evidence" value="ECO:0007669"/>
    <property type="project" value="UniProtKB-KW"/>
</dbReference>
<dbReference type="GO" id="GO:0005829">
    <property type="term" value="C:cytosol"/>
    <property type="evidence" value="ECO:0007669"/>
    <property type="project" value="TreeGrafter"/>
</dbReference>
<keyword evidence="3" id="KW-0238">DNA-binding</keyword>
<feature type="compositionally biased region" description="Polar residues" evidence="4">
    <location>
        <begin position="8"/>
        <end position="24"/>
    </location>
</feature>
<sequence length="137" mass="15276">MTMADISFTETGETKQTAEYSLKTPPQSIEAEQSVLGGLMLENQRWDDVAEIVSEQDFSSRPHRSIFSAMRSLVANQFPIDLITLAEHIENEGEGKLDSLGGFAYLAELSKKGKRIKWLILPLHESETDRHLIGLSG</sequence>
<dbReference type="PANTHER" id="PTHR30153:SF2">
    <property type="entry name" value="REPLICATIVE DNA HELICASE"/>
    <property type="match status" value="1"/>
</dbReference>
<evidence type="ECO:0000313" key="6">
    <source>
        <dbReference type="EMBL" id="KLQ08231.1"/>
    </source>
</evidence>
<proteinExistence type="predicted"/>
<name>A0A837LN29_9ENTR</name>
<dbReference type="InterPro" id="IPR036185">
    <property type="entry name" value="DNA_heli_DnaB-like_N_sf"/>
</dbReference>
<feature type="region of interest" description="Disordered" evidence="4">
    <location>
        <begin position="1"/>
        <end position="24"/>
    </location>
</feature>
<organism evidence="6 7">
    <name type="scientific">Enterobacter roggenkampii</name>
    <dbReference type="NCBI Taxonomy" id="1812935"/>
    <lineage>
        <taxon>Bacteria</taxon>
        <taxon>Pseudomonadati</taxon>
        <taxon>Pseudomonadota</taxon>
        <taxon>Gammaproteobacteria</taxon>
        <taxon>Enterobacterales</taxon>
        <taxon>Enterobacteriaceae</taxon>
        <taxon>Enterobacter</taxon>
        <taxon>Enterobacter cloacae complex</taxon>
    </lineage>
</organism>
<dbReference type="Pfam" id="PF00772">
    <property type="entry name" value="DnaB"/>
    <property type="match status" value="1"/>
</dbReference>
<dbReference type="AlphaFoldDB" id="A0A837LN29"/>
<gene>
    <name evidence="6" type="ORF">ABF77_00605</name>
</gene>
<dbReference type="PANTHER" id="PTHR30153">
    <property type="entry name" value="REPLICATIVE DNA HELICASE DNAB"/>
    <property type="match status" value="1"/>
</dbReference>
<keyword evidence="1" id="KW-0639">Primosome</keyword>
<evidence type="ECO:0000256" key="3">
    <source>
        <dbReference type="ARBA" id="ARBA00023125"/>
    </source>
</evidence>
<feature type="non-terminal residue" evidence="6">
    <location>
        <position position="137"/>
    </location>
</feature>
<protein>
    <recommendedName>
        <fullName evidence="5">DNA helicase DnaB-like N-terminal domain-containing protein</fullName>
    </recommendedName>
</protein>
<dbReference type="GO" id="GO:1990077">
    <property type="term" value="C:primosome complex"/>
    <property type="evidence" value="ECO:0007669"/>
    <property type="project" value="UniProtKB-KW"/>
</dbReference>
<dbReference type="EMBL" id="LEDI01000001">
    <property type="protein sequence ID" value="KLQ08231.1"/>
    <property type="molecule type" value="Genomic_DNA"/>
</dbReference>